<proteinExistence type="predicted"/>
<feature type="signal peptide" evidence="1">
    <location>
        <begin position="1"/>
        <end position="19"/>
    </location>
</feature>
<gene>
    <name evidence="2" type="ORF">AW14_10140</name>
</gene>
<dbReference type="HOGENOM" id="CLU_116186_1_0_10"/>
<keyword evidence="1" id="KW-0732">Signal</keyword>
<accession>A0A0C5WC93</accession>
<evidence type="ECO:0000313" key="2">
    <source>
        <dbReference type="EMBL" id="AJR03932.1"/>
    </source>
</evidence>
<dbReference type="KEGG" id="sze:AW14_10140"/>
<organism evidence="2 3">
    <name type="scientific">Siansivirga zeaxanthinifaciens CC-SAMT-1</name>
    <dbReference type="NCBI Taxonomy" id="1454006"/>
    <lineage>
        <taxon>Bacteria</taxon>
        <taxon>Pseudomonadati</taxon>
        <taxon>Bacteroidota</taxon>
        <taxon>Flavobacteriia</taxon>
        <taxon>Flavobacteriales</taxon>
        <taxon>Flavobacteriaceae</taxon>
        <taxon>Siansivirga</taxon>
    </lineage>
</organism>
<evidence type="ECO:0008006" key="4">
    <source>
        <dbReference type="Google" id="ProtNLM"/>
    </source>
</evidence>
<feature type="chain" id="PRO_5002191685" description="Outer membrane protein beta-barrel domain-containing protein" evidence="1">
    <location>
        <begin position="20"/>
        <end position="170"/>
    </location>
</feature>
<dbReference type="PATRIC" id="fig|1454006.5.peg.2008"/>
<reference evidence="2 3" key="1">
    <citation type="submission" date="2014-02" db="EMBL/GenBank/DDBJ databases">
        <authorList>
            <person name="Young C.-C."/>
            <person name="Hameed A."/>
            <person name="Huang H.-C."/>
            <person name="Shahina M."/>
        </authorList>
    </citation>
    <scope>NUCLEOTIDE SEQUENCE [LARGE SCALE GENOMIC DNA]</scope>
    <source>
        <strain evidence="2 3">CC-SAMT-1</strain>
    </source>
</reference>
<dbReference type="Proteomes" id="UP000032229">
    <property type="component" value="Chromosome"/>
</dbReference>
<dbReference type="EMBL" id="CP007202">
    <property type="protein sequence ID" value="AJR03932.1"/>
    <property type="molecule type" value="Genomic_DNA"/>
</dbReference>
<dbReference type="OrthoDB" id="1492374at2"/>
<dbReference type="RefSeq" id="WP_052647477.1">
    <property type="nucleotide sequence ID" value="NZ_CP007202.1"/>
</dbReference>
<evidence type="ECO:0000256" key="1">
    <source>
        <dbReference type="SAM" id="SignalP"/>
    </source>
</evidence>
<protein>
    <recommendedName>
        <fullName evidence="4">Outer membrane protein beta-barrel domain-containing protein</fullName>
    </recommendedName>
</protein>
<dbReference type="AlphaFoldDB" id="A0A0C5WC93"/>
<sequence length="170" mass="18703">MKKLFLITGLLLGFNTIYAQQNDIDITSDNSWLKAGLTAGVPLGDASDLSSFNMGVDLRGQYLFNPNLGIGVASGYSHYFGKDGVDDFGIVPLAGFVRYYFTPSGLFLGTDLGYGFLTNANNNDGGLYVNPQIGYHNRDWNIYAFYQNTFAENDIDLQTVGLGVTYNIRF</sequence>
<name>A0A0C5WC93_9FLAO</name>
<evidence type="ECO:0000313" key="3">
    <source>
        <dbReference type="Proteomes" id="UP000032229"/>
    </source>
</evidence>
<keyword evidence="3" id="KW-1185">Reference proteome</keyword>
<dbReference type="STRING" id="1454006.AW14_10140"/>